<organism evidence="8 11">
    <name type="scientific">Allgaiera indica</name>
    <dbReference type="NCBI Taxonomy" id="765699"/>
    <lineage>
        <taxon>Bacteria</taxon>
        <taxon>Pseudomonadati</taxon>
        <taxon>Pseudomonadota</taxon>
        <taxon>Alphaproteobacteria</taxon>
        <taxon>Rhodobacterales</taxon>
        <taxon>Paracoccaceae</taxon>
        <taxon>Allgaiera</taxon>
    </lineage>
</organism>
<feature type="transmembrane region" description="Helical" evidence="6">
    <location>
        <begin position="126"/>
        <end position="148"/>
    </location>
</feature>
<dbReference type="InterPro" id="IPR051542">
    <property type="entry name" value="Hydrogenase_cytochrome"/>
</dbReference>
<keyword evidence="2" id="KW-1003">Cell membrane</keyword>
<evidence type="ECO:0000256" key="2">
    <source>
        <dbReference type="ARBA" id="ARBA00022475"/>
    </source>
</evidence>
<dbReference type="Pfam" id="PF01292">
    <property type="entry name" value="Ni_hydr_CYTB"/>
    <property type="match status" value="1"/>
</dbReference>
<dbReference type="Proteomes" id="UP000634647">
    <property type="component" value="Unassembled WGS sequence"/>
</dbReference>
<reference evidence="8" key="3">
    <citation type="submission" date="2023-06" db="EMBL/GenBank/DDBJ databases">
        <authorList>
            <person name="Sun Q."/>
            <person name="Zhou Y."/>
        </authorList>
    </citation>
    <scope>NUCLEOTIDE SEQUENCE</scope>
    <source>
        <strain evidence="8">CGMCC 1.10859</strain>
    </source>
</reference>
<evidence type="ECO:0000313" key="11">
    <source>
        <dbReference type="Proteomes" id="UP000634647"/>
    </source>
</evidence>
<reference evidence="8" key="1">
    <citation type="journal article" date="2014" name="Int. J. Syst. Evol. Microbiol.">
        <title>Complete genome sequence of Corynebacterium casei LMG S-19264T (=DSM 44701T), isolated from a smear-ripened cheese.</title>
        <authorList>
            <consortium name="US DOE Joint Genome Institute (JGI-PGF)"/>
            <person name="Walter F."/>
            <person name="Albersmeier A."/>
            <person name="Kalinowski J."/>
            <person name="Ruckert C."/>
        </authorList>
    </citation>
    <scope>NUCLEOTIDE SEQUENCE</scope>
    <source>
        <strain evidence="8">CGMCC 1.10859</strain>
    </source>
</reference>
<dbReference type="GO" id="GO:0009055">
    <property type="term" value="F:electron transfer activity"/>
    <property type="evidence" value="ECO:0007669"/>
    <property type="project" value="InterPro"/>
</dbReference>
<evidence type="ECO:0000256" key="3">
    <source>
        <dbReference type="ARBA" id="ARBA00022692"/>
    </source>
</evidence>
<feature type="transmembrane region" description="Helical" evidence="6">
    <location>
        <begin position="24"/>
        <end position="42"/>
    </location>
</feature>
<comment type="subcellular location">
    <subcellularLocation>
        <location evidence="1">Cell membrane</location>
        <topology evidence="1">Multi-pass membrane protein</topology>
    </subcellularLocation>
</comment>
<evidence type="ECO:0000256" key="4">
    <source>
        <dbReference type="ARBA" id="ARBA00022989"/>
    </source>
</evidence>
<dbReference type="EMBL" id="FNOB01000014">
    <property type="protein sequence ID" value="SDX35284.1"/>
    <property type="molecule type" value="Genomic_DNA"/>
</dbReference>
<evidence type="ECO:0000259" key="7">
    <source>
        <dbReference type="Pfam" id="PF01292"/>
    </source>
</evidence>
<dbReference type="PANTHER" id="PTHR30485:SF1">
    <property type="entry name" value="CYTOCHROME YDHU-RELATED"/>
    <property type="match status" value="1"/>
</dbReference>
<evidence type="ECO:0000313" key="8">
    <source>
        <dbReference type="EMBL" id="GHE03942.1"/>
    </source>
</evidence>
<dbReference type="GO" id="GO:0022904">
    <property type="term" value="P:respiratory electron transport chain"/>
    <property type="evidence" value="ECO:0007669"/>
    <property type="project" value="InterPro"/>
</dbReference>
<dbReference type="RefSeq" id="WP_035847043.1">
    <property type="nucleotide sequence ID" value="NZ_BNAB01000014.1"/>
</dbReference>
<dbReference type="InterPro" id="IPR016174">
    <property type="entry name" value="Di-haem_cyt_TM"/>
</dbReference>
<accession>A0AAN4UU18</accession>
<evidence type="ECO:0000256" key="5">
    <source>
        <dbReference type="ARBA" id="ARBA00023136"/>
    </source>
</evidence>
<dbReference type="PANTHER" id="PTHR30485">
    <property type="entry name" value="NI/FE-HYDROGENASE 1 B-TYPE CYTOCHROME SUBUNIT"/>
    <property type="match status" value="1"/>
</dbReference>
<dbReference type="SUPFAM" id="SSF81342">
    <property type="entry name" value="Transmembrane di-heme cytochromes"/>
    <property type="match status" value="1"/>
</dbReference>
<keyword evidence="10" id="KW-1185">Reference proteome</keyword>
<dbReference type="Proteomes" id="UP000199541">
    <property type="component" value="Unassembled WGS sequence"/>
</dbReference>
<sequence length="282" mass="30995">MRNRVDGPTPEVIRRHGPWTRITHWMWAVCVFFLLLSGLQIFNAHPVLYIGQQSGMTQGFDNAVLRIGAEGGQGSTPAKGVTQILGHRFDTTGVLGLSGPAAAPQPRAFPAWATIPSSQDLATGRVVHFFFAWALVGTLAIWAVASLVNGHLRRDILPGRRDLRGLGRDIVAHLRGPLRHGRRYSPVQKLTYFAVFFVLFPLMILTGLTMSPAMDAAWPLLLDLFGGRQTARSLHFLGMVLIVAFFVVHIAMVLVAGPLNELRSIVTGRYRITGDGQETEED</sequence>
<evidence type="ECO:0000313" key="10">
    <source>
        <dbReference type="Proteomes" id="UP000199541"/>
    </source>
</evidence>
<dbReference type="EMBL" id="BNAB01000014">
    <property type="protein sequence ID" value="GHE03942.1"/>
    <property type="molecule type" value="Genomic_DNA"/>
</dbReference>
<reference evidence="9 10" key="2">
    <citation type="submission" date="2016-10" db="EMBL/GenBank/DDBJ databases">
        <authorList>
            <person name="Varghese N."/>
            <person name="Submissions S."/>
        </authorList>
    </citation>
    <scope>NUCLEOTIDE SEQUENCE [LARGE SCALE GENOMIC DNA]</scope>
    <source>
        <strain evidence="9 10">DSM 24802</strain>
    </source>
</reference>
<dbReference type="GO" id="GO:0020037">
    <property type="term" value="F:heme binding"/>
    <property type="evidence" value="ECO:0007669"/>
    <property type="project" value="TreeGrafter"/>
</dbReference>
<gene>
    <name evidence="8" type="ORF">GCM10008024_29150</name>
    <name evidence="9" type="ORF">SAMN05444006_11465</name>
</gene>
<evidence type="ECO:0000256" key="1">
    <source>
        <dbReference type="ARBA" id="ARBA00004651"/>
    </source>
</evidence>
<dbReference type="GO" id="GO:0005886">
    <property type="term" value="C:plasma membrane"/>
    <property type="evidence" value="ECO:0007669"/>
    <property type="project" value="UniProtKB-SubCell"/>
</dbReference>
<dbReference type="InterPro" id="IPR011577">
    <property type="entry name" value="Cyt_b561_bac/Ni-Hgenase"/>
</dbReference>
<evidence type="ECO:0000256" key="6">
    <source>
        <dbReference type="SAM" id="Phobius"/>
    </source>
</evidence>
<keyword evidence="5 6" id="KW-0472">Membrane</keyword>
<proteinExistence type="predicted"/>
<keyword evidence="3 6" id="KW-0812">Transmembrane</keyword>
<evidence type="ECO:0000313" key="9">
    <source>
        <dbReference type="EMBL" id="SDX35284.1"/>
    </source>
</evidence>
<feature type="transmembrane region" description="Helical" evidence="6">
    <location>
        <begin position="190"/>
        <end position="214"/>
    </location>
</feature>
<dbReference type="Gene3D" id="1.20.950.20">
    <property type="entry name" value="Transmembrane di-heme cytochromes, Chain C"/>
    <property type="match status" value="1"/>
</dbReference>
<feature type="domain" description="Cytochrome b561 bacterial/Ni-hydrogenase" evidence="7">
    <location>
        <begin position="173"/>
        <end position="268"/>
    </location>
</feature>
<protein>
    <submittedName>
        <fullName evidence="9">Thiosulfate reductase cytochrome b subunit</fullName>
    </submittedName>
</protein>
<dbReference type="AlphaFoldDB" id="A0AAN4UU18"/>
<name>A0AAN4UU18_9RHOB</name>
<keyword evidence="4 6" id="KW-1133">Transmembrane helix</keyword>
<comment type="caution">
    <text evidence="8">The sequence shown here is derived from an EMBL/GenBank/DDBJ whole genome shotgun (WGS) entry which is preliminary data.</text>
</comment>
<feature type="transmembrane region" description="Helical" evidence="6">
    <location>
        <begin position="234"/>
        <end position="255"/>
    </location>
</feature>